<dbReference type="SUPFAM" id="SSF53474">
    <property type="entry name" value="alpha/beta-Hydrolases"/>
    <property type="match status" value="1"/>
</dbReference>
<dbReference type="STRING" id="741276.A0A2S5AZK8"/>
<protein>
    <recommendedName>
        <fullName evidence="4">AB hydrolase-1 domain-containing protein</fullName>
    </recommendedName>
</protein>
<sequence>MSTTDDDNDPLPPAYLDPEGFLHDPAFHRTTTYGRDSPDGPLVVSYAVAGSVDLNAPVLVWINGMGGHRLAACLLDGICTANGVRLITVDRPAAGKSTAVPLVDRVRLSHEALLAVLAKENVKHFSIISHSNGVIYTLYTLLNLPEGLTVPAWILSSPWVPPFLSGSTLLSIASWIPSPLTSRLGGFVSGLQRVLGPLDAGVGWSSGVVRGVTEWSSGYVSMGTSAPAPAGGTAPTPAASTTADPASEAPENLPPLKQRERFRRNNAKRPPHKQMFGGEYVPPGLFGEGMKIATAEGLQSMGAEAMLCLRQGDGANWGWDDVNAPKDEMKLYERGFGRLETACRARGQSSPLDVSVWYGTEDALIPAKGREYLRTLLCETLGLVKPDDWHEIKAAGHDDTLGLTCMVEPVLKRVVEAQSRLAE</sequence>
<comment type="caution">
    <text evidence="2">The sequence shown here is derived from an EMBL/GenBank/DDBJ whole genome shotgun (WGS) entry which is preliminary data.</text>
</comment>
<dbReference type="InterPro" id="IPR050471">
    <property type="entry name" value="AB_hydrolase"/>
</dbReference>
<evidence type="ECO:0000313" key="2">
    <source>
        <dbReference type="EMBL" id="POY69945.1"/>
    </source>
</evidence>
<name>A0A2S5AZK8_9BASI</name>
<organism evidence="2 3">
    <name type="scientific">Rhodotorula taiwanensis</name>
    <dbReference type="NCBI Taxonomy" id="741276"/>
    <lineage>
        <taxon>Eukaryota</taxon>
        <taxon>Fungi</taxon>
        <taxon>Dikarya</taxon>
        <taxon>Basidiomycota</taxon>
        <taxon>Pucciniomycotina</taxon>
        <taxon>Microbotryomycetes</taxon>
        <taxon>Sporidiobolales</taxon>
        <taxon>Sporidiobolaceae</taxon>
        <taxon>Rhodotorula</taxon>
    </lineage>
</organism>
<accession>A0A2S5AZK8</accession>
<feature type="compositionally biased region" description="Low complexity" evidence="1">
    <location>
        <begin position="226"/>
        <end position="250"/>
    </location>
</feature>
<proteinExistence type="predicted"/>
<dbReference type="EMBL" id="PJQD01000164">
    <property type="protein sequence ID" value="POY69945.1"/>
    <property type="molecule type" value="Genomic_DNA"/>
</dbReference>
<feature type="region of interest" description="Disordered" evidence="1">
    <location>
        <begin position="226"/>
        <end position="261"/>
    </location>
</feature>
<dbReference type="PANTHER" id="PTHR43433:SF10">
    <property type="entry name" value="AB HYDROLASE-1 DOMAIN-CONTAINING PROTEIN"/>
    <property type="match status" value="1"/>
</dbReference>
<reference evidence="2 3" key="1">
    <citation type="journal article" date="2018" name="Front. Microbiol.">
        <title>Prospects for Fungal Bioremediation of Acidic Radioactive Waste Sites: Characterization and Genome Sequence of Rhodotorula taiwanensis MD1149.</title>
        <authorList>
            <person name="Tkavc R."/>
            <person name="Matrosova V.Y."/>
            <person name="Grichenko O.E."/>
            <person name="Gostincar C."/>
            <person name="Volpe R.P."/>
            <person name="Klimenkova P."/>
            <person name="Gaidamakova E.K."/>
            <person name="Zhou C.E."/>
            <person name="Stewart B.J."/>
            <person name="Lyman M.G."/>
            <person name="Malfatti S.A."/>
            <person name="Rubinfeld B."/>
            <person name="Courtot M."/>
            <person name="Singh J."/>
            <person name="Dalgard C.L."/>
            <person name="Hamilton T."/>
            <person name="Frey K.G."/>
            <person name="Gunde-Cimerman N."/>
            <person name="Dugan L."/>
            <person name="Daly M.J."/>
        </authorList>
    </citation>
    <scope>NUCLEOTIDE SEQUENCE [LARGE SCALE GENOMIC DNA]</scope>
    <source>
        <strain evidence="2 3">MD1149</strain>
    </source>
</reference>
<evidence type="ECO:0000313" key="3">
    <source>
        <dbReference type="Proteomes" id="UP000237144"/>
    </source>
</evidence>
<dbReference type="OrthoDB" id="294702at2759"/>
<evidence type="ECO:0000256" key="1">
    <source>
        <dbReference type="SAM" id="MobiDB-lite"/>
    </source>
</evidence>
<dbReference type="InterPro" id="IPR029058">
    <property type="entry name" value="AB_hydrolase_fold"/>
</dbReference>
<evidence type="ECO:0008006" key="4">
    <source>
        <dbReference type="Google" id="ProtNLM"/>
    </source>
</evidence>
<dbReference type="Gene3D" id="3.40.50.1820">
    <property type="entry name" value="alpha/beta hydrolase"/>
    <property type="match status" value="1"/>
</dbReference>
<keyword evidence="3" id="KW-1185">Reference proteome</keyword>
<gene>
    <name evidence="2" type="ORF">BMF94_7077</name>
</gene>
<dbReference type="AlphaFoldDB" id="A0A2S5AZK8"/>
<dbReference type="Proteomes" id="UP000237144">
    <property type="component" value="Unassembled WGS sequence"/>
</dbReference>
<dbReference type="PANTHER" id="PTHR43433">
    <property type="entry name" value="HYDROLASE, ALPHA/BETA FOLD FAMILY PROTEIN"/>
    <property type="match status" value="1"/>
</dbReference>